<keyword evidence="4" id="KW-1185">Reference proteome</keyword>
<protein>
    <submittedName>
        <fullName evidence="3">Serine/threonine protein kinase</fullName>
    </submittedName>
</protein>
<feature type="transmembrane region" description="Helical" evidence="2">
    <location>
        <begin position="409"/>
        <end position="430"/>
    </location>
</feature>
<keyword evidence="2" id="KW-0472">Membrane</keyword>
<feature type="compositionally biased region" description="Low complexity" evidence="1">
    <location>
        <begin position="387"/>
        <end position="398"/>
    </location>
</feature>
<name>A0A7D3VUZ2_ACTVE</name>
<keyword evidence="3" id="KW-0808">Transferase</keyword>
<gene>
    <name evidence="3" type="ORF">ACTIVE_3332</name>
</gene>
<dbReference type="GO" id="GO:0004674">
    <property type="term" value="F:protein serine/threonine kinase activity"/>
    <property type="evidence" value="ECO:0007669"/>
    <property type="project" value="UniProtKB-KW"/>
</dbReference>
<evidence type="ECO:0000256" key="2">
    <source>
        <dbReference type="SAM" id="Phobius"/>
    </source>
</evidence>
<proteinExistence type="predicted"/>
<dbReference type="EMBL" id="CP053892">
    <property type="protein sequence ID" value="QKG21694.1"/>
    <property type="molecule type" value="Genomic_DNA"/>
</dbReference>
<keyword evidence="2" id="KW-0812">Transmembrane</keyword>
<organism evidence="3 4">
    <name type="scientific">Actinomadura verrucosospora</name>
    <dbReference type="NCBI Taxonomy" id="46165"/>
    <lineage>
        <taxon>Bacteria</taxon>
        <taxon>Bacillati</taxon>
        <taxon>Actinomycetota</taxon>
        <taxon>Actinomycetes</taxon>
        <taxon>Streptosporangiales</taxon>
        <taxon>Thermomonosporaceae</taxon>
        <taxon>Actinomadura</taxon>
    </lineage>
</organism>
<dbReference type="AlphaFoldDB" id="A0A7D3VUZ2"/>
<accession>A0A7D3VUZ2</accession>
<reference evidence="3 4" key="1">
    <citation type="submission" date="2020-05" db="EMBL/GenBank/DDBJ databases">
        <title>Actinomadura verrucosospora NRRL-B18236 (PFL_A860) Genome sequencing and assembly.</title>
        <authorList>
            <person name="Samborskyy M."/>
        </authorList>
    </citation>
    <scope>NUCLEOTIDE SEQUENCE [LARGE SCALE GENOMIC DNA]</scope>
    <source>
        <strain evidence="3 4">NRRL:B18236</strain>
    </source>
</reference>
<evidence type="ECO:0000256" key="1">
    <source>
        <dbReference type="SAM" id="MobiDB-lite"/>
    </source>
</evidence>
<keyword evidence="2" id="KW-1133">Transmembrane helix</keyword>
<keyword evidence="3" id="KW-0418">Kinase</keyword>
<feature type="compositionally biased region" description="Polar residues" evidence="1">
    <location>
        <begin position="342"/>
        <end position="352"/>
    </location>
</feature>
<evidence type="ECO:0000313" key="3">
    <source>
        <dbReference type="EMBL" id="QKG21694.1"/>
    </source>
</evidence>
<evidence type="ECO:0000313" key="4">
    <source>
        <dbReference type="Proteomes" id="UP000501240"/>
    </source>
</evidence>
<feature type="region of interest" description="Disordered" evidence="1">
    <location>
        <begin position="289"/>
        <end position="404"/>
    </location>
</feature>
<dbReference type="RefSeq" id="WP_173095923.1">
    <property type="nucleotide sequence ID" value="NZ_CP053892.1"/>
</dbReference>
<sequence>MRNWSDSPFPRRVALSAVGAYADDAVVARDNGESSVIYEAPGHPGWLVKRYKPQARVEQARLGALIELPASMPPDDLRLVDRSVAWPVAQVVDGYRTVGAIMARAPEEFSWDIALLEGRTKRTTVEVDLLANPAERIRRFGLPEPDDALRLGAMRQLVAVAALFERHDLVYGDWSFANAFWAPGTERILVIDMDASGIGERDWVETTNWEDPLQRAHHPLTTHTDRYKVALLVARAVTGLRGERQRAVEEMRRQYPAYGRLVELLLQSLDAAAPDQRPRLADVLAAMDQKDPANGPDGANVTGMIAWNPGSRRGSGRSGPPRSPDRAASRPRPGGTRKPGTRTPSAGRTAPQTGLRFASQPAPRPSVQAPSAFTGSPRRDVTSDFSPSRTRPPARGTPARPPSAGPAPAVLAVFFVIIVAAVVALGIAALS</sequence>
<dbReference type="Proteomes" id="UP000501240">
    <property type="component" value="Chromosome"/>
</dbReference>
<keyword evidence="3" id="KW-0723">Serine/threonine-protein kinase</keyword>